<name>A0A1G2D4J6_9BACT</name>
<evidence type="ECO:0000313" key="2">
    <source>
        <dbReference type="EMBL" id="OGZ08555.1"/>
    </source>
</evidence>
<sequence length="91" mass="10879">MNAKKKNGKSNKKKIAPIKFRRSLFWDVDPKTIDPKKHAAYLVERVVELGNDREARWLYHHYPRPLLRSVIKHSRVLHPSSRVLWNELLKK</sequence>
<dbReference type="EMBL" id="MHLL01000032">
    <property type="protein sequence ID" value="OGZ08555.1"/>
    <property type="molecule type" value="Genomic_DNA"/>
</dbReference>
<dbReference type="AlphaFoldDB" id="A0A1G2D4J6"/>
<comment type="caution">
    <text evidence="2">The sequence shown here is derived from an EMBL/GenBank/DDBJ whole genome shotgun (WGS) entry which is preliminary data.</text>
</comment>
<evidence type="ECO:0000313" key="3">
    <source>
        <dbReference type="Proteomes" id="UP000177996"/>
    </source>
</evidence>
<dbReference type="STRING" id="1798661.A3D65_04850"/>
<accession>A0A1G2D4J6</accession>
<reference evidence="2 3" key="1">
    <citation type="journal article" date="2016" name="Nat. Commun.">
        <title>Thousands of microbial genomes shed light on interconnected biogeochemical processes in an aquifer system.</title>
        <authorList>
            <person name="Anantharaman K."/>
            <person name="Brown C.T."/>
            <person name="Hug L.A."/>
            <person name="Sharon I."/>
            <person name="Castelle C.J."/>
            <person name="Probst A.J."/>
            <person name="Thomas B.C."/>
            <person name="Singh A."/>
            <person name="Wilkins M.J."/>
            <person name="Karaoz U."/>
            <person name="Brodie E.L."/>
            <person name="Williams K.H."/>
            <person name="Hubbard S.S."/>
            <person name="Banfield J.F."/>
        </authorList>
    </citation>
    <scope>NUCLEOTIDE SEQUENCE [LARGE SCALE GENOMIC DNA]</scope>
</reference>
<organism evidence="2 3">
    <name type="scientific">Candidatus Lloydbacteria bacterium RIFCSPHIGHO2_02_FULL_50_13</name>
    <dbReference type="NCBI Taxonomy" id="1798661"/>
    <lineage>
        <taxon>Bacteria</taxon>
        <taxon>Candidatus Lloydiibacteriota</taxon>
    </lineage>
</organism>
<feature type="domain" description="DUF6922" evidence="1">
    <location>
        <begin position="20"/>
        <end position="70"/>
    </location>
</feature>
<dbReference type="InterPro" id="IPR053830">
    <property type="entry name" value="DUF6922"/>
</dbReference>
<protein>
    <recommendedName>
        <fullName evidence="1">DUF6922 domain-containing protein</fullName>
    </recommendedName>
</protein>
<dbReference type="Pfam" id="PF21956">
    <property type="entry name" value="DUF6922"/>
    <property type="match status" value="1"/>
</dbReference>
<proteinExistence type="predicted"/>
<gene>
    <name evidence="2" type="ORF">A3D65_04850</name>
</gene>
<evidence type="ECO:0000259" key="1">
    <source>
        <dbReference type="Pfam" id="PF21956"/>
    </source>
</evidence>
<dbReference type="Proteomes" id="UP000177996">
    <property type="component" value="Unassembled WGS sequence"/>
</dbReference>